<name>E8T390_THEA1</name>
<organism evidence="9 10">
    <name type="scientific">Thermovibrio ammonificans (strain DSM 15698 / JCM 12110 / HB-1)</name>
    <dbReference type="NCBI Taxonomy" id="648996"/>
    <lineage>
        <taxon>Bacteria</taxon>
        <taxon>Pseudomonadati</taxon>
        <taxon>Aquificota</taxon>
        <taxon>Aquificia</taxon>
        <taxon>Desulfurobacteriales</taxon>
        <taxon>Desulfurobacteriaceae</taxon>
        <taxon>Thermovibrio</taxon>
    </lineage>
</organism>
<dbReference type="HOGENOM" id="CLU_031275_8_0_0"/>
<feature type="transmembrane region" description="Helical" evidence="8">
    <location>
        <begin position="269"/>
        <end position="291"/>
    </location>
</feature>
<evidence type="ECO:0000256" key="4">
    <source>
        <dbReference type="ARBA" id="ARBA00022475"/>
    </source>
</evidence>
<keyword evidence="3" id="KW-0813">Transport</keyword>
<keyword evidence="7 8" id="KW-0472">Membrane</keyword>
<dbReference type="KEGG" id="tam:Theam_1258"/>
<keyword evidence="10" id="KW-1185">Reference proteome</keyword>
<dbReference type="Pfam" id="PF01594">
    <property type="entry name" value="AI-2E_transport"/>
    <property type="match status" value="1"/>
</dbReference>
<dbReference type="eggNOG" id="COG0628">
    <property type="taxonomic scope" value="Bacteria"/>
</dbReference>
<accession>E8T390</accession>
<dbReference type="AlphaFoldDB" id="E8T390"/>
<evidence type="ECO:0000256" key="1">
    <source>
        <dbReference type="ARBA" id="ARBA00004651"/>
    </source>
</evidence>
<keyword evidence="5 8" id="KW-0812">Transmembrane</keyword>
<dbReference type="PANTHER" id="PTHR21716">
    <property type="entry name" value="TRANSMEMBRANE PROTEIN"/>
    <property type="match status" value="1"/>
</dbReference>
<dbReference type="GO" id="GO:0005886">
    <property type="term" value="C:plasma membrane"/>
    <property type="evidence" value="ECO:0007669"/>
    <property type="project" value="UniProtKB-SubCell"/>
</dbReference>
<reference evidence="9" key="1">
    <citation type="submission" date="2011-01" db="EMBL/GenBank/DDBJ databases">
        <title>Complete sequence of chromosome of Thermovibrio ammonificans HB-1.</title>
        <authorList>
            <consortium name="US DOE Joint Genome Institute"/>
            <person name="Lucas S."/>
            <person name="Copeland A."/>
            <person name="Lapidus A."/>
            <person name="Cheng J.-F."/>
            <person name="Goodwin L."/>
            <person name="Pitluck S."/>
            <person name="Davenport K."/>
            <person name="Detter J.C."/>
            <person name="Han C."/>
            <person name="Tapia R."/>
            <person name="Land M."/>
            <person name="Hauser L."/>
            <person name="Kyrpides N."/>
            <person name="Ivanova N."/>
            <person name="Ovchinnikova G."/>
            <person name="Vetriani C."/>
            <person name="Woyke T."/>
        </authorList>
    </citation>
    <scope>NUCLEOTIDE SEQUENCE [LARGE SCALE GENOMIC DNA]</scope>
    <source>
        <strain evidence="9">HB-1</strain>
    </source>
</reference>
<feature type="transmembrane region" description="Helical" evidence="8">
    <location>
        <begin position="208"/>
        <end position="229"/>
    </location>
</feature>
<sequence>MSRYLAEIYLFTTIVVLIALLFLLKPAVMPFFIASTVAYLFHPLFGFFKKSFKGNVKLAAASTLAAIGLVIFITLFIILPTIFEQVQSFITYLPTLMQKLDAVIYKTFGEHLLKRFHFNAEGFHEIIKELYSKLGNLPIGNLLSKLFSGVFSILSILINLFVIPFLTYYFLTTGDKVLELYIKTAPKRIQAELKALIDKVHSSLSSYLLGQVAVAVFVGVYLSVGLWLVKIKYALLIGFIAGVLNMIPYVGFFSGLIPSLLLAAFDNGTWSAVIGVLIVFLTEVGLENLIYPLVMSRTTGINPILILLATFVGGYAGGFLGIVIAVPVAVMAVPIFESFLEKKEGSIATGGNG</sequence>
<keyword evidence="4" id="KW-1003">Cell membrane</keyword>
<feature type="transmembrane region" description="Helical" evidence="8">
    <location>
        <begin position="31"/>
        <end position="48"/>
    </location>
</feature>
<evidence type="ECO:0000256" key="7">
    <source>
        <dbReference type="ARBA" id="ARBA00023136"/>
    </source>
</evidence>
<feature type="transmembrane region" description="Helical" evidence="8">
    <location>
        <begin position="6"/>
        <end position="24"/>
    </location>
</feature>
<feature type="transmembrane region" description="Helical" evidence="8">
    <location>
        <begin position="146"/>
        <end position="171"/>
    </location>
</feature>
<evidence type="ECO:0000256" key="6">
    <source>
        <dbReference type="ARBA" id="ARBA00022989"/>
    </source>
</evidence>
<evidence type="ECO:0000313" key="9">
    <source>
        <dbReference type="EMBL" id="ADU97222.1"/>
    </source>
</evidence>
<evidence type="ECO:0000256" key="8">
    <source>
        <dbReference type="SAM" id="Phobius"/>
    </source>
</evidence>
<dbReference type="STRING" id="648996.Theam_1258"/>
<feature type="transmembrane region" description="Helical" evidence="8">
    <location>
        <begin position="303"/>
        <end position="336"/>
    </location>
</feature>
<evidence type="ECO:0000313" key="10">
    <source>
        <dbReference type="Proteomes" id="UP000006362"/>
    </source>
</evidence>
<evidence type="ECO:0008006" key="11">
    <source>
        <dbReference type="Google" id="ProtNLM"/>
    </source>
</evidence>
<comment type="subcellular location">
    <subcellularLocation>
        <location evidence="1">Cell membrane</location>
        <topology evidence="1">Multi-pass membrane protein</topology>
    </subcellularLocation>
</comment>
<evidence type="ECO:0000256" key="2">
    <source>
        <dbReference type="ARBA" id="ARBA00009773"/>
    </source>
</evidence>
<evidence type="ECO:0000256" key="3">
    <source>
        <dbReference type="ARBA" id="ARBA00022448"/>
    </source>
</evidence>
<feature type="transmembrane region" description="Helical" evidence="8">
    <location>
        <begin position="60"/>
        <end position="83"/>
    </location>
</feature>
<feature type="transmembrane region" description="Helical" evidence="8">
    <location>
        <begin position="236"/>
        <end position="257"/>
    </location>
</feature>
<proteinExistence type="inferred from homology"/>
<protein>
    <recommendedName>
        <fullName evidence="11">AI-2E family transporter</fullName>
    </recommendedName>
</protein>
<gene>
    <name evidence="9" type="ordered locus">Theam_1258</name>
</gene>
<dbReference type="PANTHER" id="PTHR21716:SF53">
    <property type="entry name" value="PERMEASE PERM-RELATED"/>
    <property type="match status" value="1"/>
</dbReference>
<dbReference type="RefSeq" id="WP_013538008.1">
    <property type="nucleotide sequence ID" value="NC_014926.1"/>
</dbReference>
<dbReference type="EMBL" id="CP002444">
    <property type="protein sequence ID" value="ADU97222.1"/>
    <property type="molecule type" value="Genomic_DNA"/>
</dbReference>
<dbReference type="Proteomes" id="UP000006362">
    <property type="component" value="Chromosome"/>
</dbReference>
<dbReference type="InterPro" id="IPR002549">
    <property type="entry name" value="AI-2E-like"/>
</dbReference>
<comment type="similarity">
    <text evidence="2">Belongs to the autoinducer-2 exporter (AI-2E) (TC 2.A.86) family.</text>
</comment>
<dbReference type="OrthoDB" id="9793390at2"/>
<keyword evidence="6 8" id="KW-1133">Transmembrane helix</keyword>
<evidence type="ECO:0000256" key="5">
    <source>
        <dbReference type="ARBA" id="ARBA00022692"/>
    </source>
</evidence>